<dbReference type="Gene3D" id="3.40.1490.10">
    <property type="entry name" value="Bit1"/>
    <property type="match status" value="1"/>
</dbReference>
<keyword evidence="2" id="KW-1185">Reference proteome</keyword>
<evidence type="ECO:0000313" key="2">
    <source>
        <dbReference type="Proteomes" id="UP001165283"/>
    </source>
</evidence>
<dbReference type="InterPro" id="IPR023476">
    <property type="entry name" value="Pep_tRNA_hydro_II_dom_sf"/>
</dbReference>
<dbReference type="EMBL" id="JAGSOV010000009">
    <property type="protein sequence ID" value="MCO1653958.1"/>
    <property type="molecule type" value="Genomic_DNA"/>
</dbReference>
<name>A0ABT0ZTE3_9PSEU</name>
<organism evidence="1 2">
    <name type="scientific">Pseudonocardia humida</name>
    <dbReference type="NCBI Taxonomy" id="2800819"/>
    <lineage>
        <taxon>Bacteria</taxon>
        <taxon>Bacillati</taxon>
        <taxon>Actinomycetota</taxon>
        <taxon>Actinomycetes</taxon>
        <taxon>Pseudonocardiales</taxon>
        <taxon>Pseudonocardiaceae</taxon>
        <taxon>Pseudonocardia</taxon>
    </lineage>
</organism>
<accession>A0ABT0ZTE3</accession>
<dbReference type="GO" id="GO:0016787">
    <property type="term" value="F:hydrolase activity"/>
    <property type="evidence" value="ECO:0007669"/>
    <property type="project" value="UniProtKB-KW"/>
</dbReference>
<sequence>MSTALAPVAARYLAGPTTIPPEPDGVVRAMTMVLRLERPPAARTPVLEAAAAAALAVCLDPRAQPGGEWAEPVRMWVENRIRKIARRARTAHWAAVQELPGITWTVGPDDNPAQVRALVPGPVEEVPRTVSRLQIGGTDLEPDEPGPVAADRPVIWVNAGLGMSVGKAAAQVGHAAMLYAAARDLTEVPPFAVRDAGGERWDALCALARSGAAVAVRDAGFTEVAPGSTTCVVTATPAAG</sequence>
<keyword evidence="1" id="KW-0378">Hydrolase</keyword>
<dbReference type="SUPFAM" id="SSF102462">
    <property type="entry name" value="Peptidyl-tRNA hydrolase II"/>
    <property type="match status" value="1"/>
</dbReference>
<dbReference type="RefSeq" id="WP_252435572.1">
    <property type="nucleotide sequence ID" value="NZ_JAGSOV010000009.1"/>
</dbReference>
<protein>
    <submittedName>
        <fullName evidence="1">Peptidyl-tRNA hydrolase</fullName>
    </submittedName>
</protein>
<reference evidence="1" key="1">
    <citation type="submission" date="2021-04" db="EMBL/GenBank/DDBJ databases">
        <title>Pseudonocardia sp. nov., isolated from sandy soil of mangrove forest.</title>
        <authorList>
            <person name="Zan Z."/>
            <person name="Huang R."/>
            <person name="Liu W."/>
        </authorList>
    </citation>
    <scope>NUCLEOTIDE SEQUENCE</scope>
    <source>
        <strain evidence="1">S2-4</strain>
    </source>
</reference>
<comment type="caution">
    <text evidence="1">The sequence shown here is derived from an EMBL/GenBank/DDBJ whole genome shotgun (WGS) entry which is preliminary data.</text>
</comment>
<gene>
    <name evidence="1" type="ORF">KDL28_02705</name>
</gene>
<dbReference type="Proteomes" id="UP001165283">
    <property type="component" value="Unassembled WGS sequence"/>
</dbReference>
<evidence type="ECO:0000313" key="1">
    <source>
        <dbReference type="EMBL" id="MCO1653958.1"/>
    </source>
</evidence>
<proteinExistence type="predicted"/>